<protein>
    <submittedName>
        <fullName evidence="1">Uncharacterized protein</fullName>
    </submittedName>
</protein>
<dbReference type="Gene3D" id="1.10.3230.30">
    <property type="entry name" value="Phage gp6-like head-tail connector protein"/>
    <property type="match status" value="1"/>
</dbReference>
<accession>A0A0G3XDM0</accession>
<evidence type="ECO:0000313" key="2">
    <source>
        <dbReference type="Proteomes" id="UP000035287"/>
    </source>
</evidence>
<dbReference type="OrthoDB" id="8478788at2"/>
<reference evidence="1 2" key="1">
    <citation type="submission" date="2015-06" db="EMBL/GenBank/DDBJ databases">
        <authorList>
            <person name="Zeng Y."/>
            <person name="Huang Y."/>
        </authorList>
    </citation>
    <scope>NUCLEOTIDE SEQUENCE [LARGE SCALE GENOMIC DNA]</scope>
    <source>
        <strain evidence="1 2">PQ-2</strain>
    </source>
</reference>
<dbReference type="EMBL" id="CP011770">
    <property type="protein sequence ID" value="AKM09287.1"/>
    <property type="molecule type" value="Genomic_DNA"/>
</dbReference>
<evidence type="ECO:0000313" key="1">
    <source>
        <dbReference type="EMBL" id="AKM09287.1"/>
    </source>
</evidence>
<name>A0A0G3XDM0_9SPHN</name>
<dbReference type="AlphaFoldDB" id="A0A0G3XDM0"/>
<keyword evidence="2" id="KW-1185">Reference proteome</keyword>
<proteinExistence type="predicted"/>
<dbReference type="Proteomes" id="UP000035287">
    <property type="component" value="Chromosome"/>
</dbReference>
<gene>
    <name evidence="1" type="ORF">AB433_03710</name>
</gene>
<dbReference type="STRING" id="1348774.AB433_03710"/>
<dbReference type="RefSeq" id="WP_047819977.1">
    <property type="nucleotide sequence ID" value="NZ_CP011770.1"/>
</dbReference>
<dbReference type="InterPro" id="IPR011738">
    <property type="entry name" value="Phage_CHP"/>
</dbReference>
<sequence>MKRAVLAPADLPASAIAELKVWLGINTTREDALLGSLLSASLDICEAYTGVRPILATCEEVWPVRPIAFTVTGWQSLSTRPIETIEAVDAIALDGTRTALSEEAYEIDLDADGTGRFRMVDVGSARRVAVRFTAGLANDWDSLPDAIRQGVMRLAAHHHRMRDTGGGDTVPPRAVVALWQPWRRMRIA</sequence>
<dbReference type="KEGG" id="cna:AB433_03710"/>
<organism evidence="1 2">
    <name type="scientific">Croceicoccus naphthovorans</name>
    <dbReference type="NCBI Taxonomy" id="1348774"/>
    <lineage>
        <taxon>Bacteria</taxon>
        <taxon>Pseudomonadati</taxon>
        <taxon>Pseudomonadota</taxon>
        <taxon>Alphaproteobacteria</taxon>
        <taxon>Sphingomonadales</taxon>
        <taxon>Erythrobacteraceae</taxon>
        <taxon>Croceicoccus</taxon>
    </lineage>
</organism>
<dbReference type="NCBIfam" id="TIGR02215">
    <property type="entry name" value="phage_chp_gp8"/>
    <property type="match status" value="1"/>
</dbReference>
<dbReference type="PATRIC" id="fig|1348774.3.peg.773"/>